<name>A0ACC1U8W0_9AGAR</name>
<accession>A0ACC1U8W0</accession>
<protein>
    <submittedName>
        <fullName evidence="1">Uncharacterized protein</fullName>
    </submittedName>
</protein>
<dbReference type="Proteomes" id="UP001163835">
    <property type="component" value="Unassembled WGS sequence"/>
</dbReference>
<proteinExistence type="predicted"/>
<reference evidence="1" key="1">
    <citation type="submission" date="2022-09" db="EMBL/GenBank/DDBJ databases">
        <title>A Global Phylogenomic Analysis of the Shiitake Genus Lentinula.</title>
        <authorList>
            <consortium name="DOE Joint Genome Institute"/>
            <person name="Sierra-Patev S."/>
            <person name="Min B."/>
            <person name="Naranjo-Ortiz M."/>
            <person name="Looney B."/>
            <person name="Konkel Z."/>
            <person name="Slot J.C."/>
            <person name="Sakamoto Y."/>
            <person name="Steenwyk J.L."/>
            <person name="Rokas A."/>
            <person name="Carro J."/>
            <person name="Camarero S."/>
            <person name="Ferreira P."/>
            <person name="Molpeceres G."/>
            <person name="Ruiz-Duenas F.J."/>
            <person name="Serrano A."/>
            <person name="Henrissat B."/>
            <person name="Drula E."/>
            <person name="Hughes K.W."/>
            <person name="Mata J.L."/>
            <person name="Ishikawa N.K."/>
            <person name="Vargas-Isla R."/>
            <person name="Ushijima S."/>
            <person name="Smith C.A."/>
            <person name="Ahrendt S."/>
            <person name="Andreopoulos W."/>
            <person name="He G."/>
            <person name="Labutti K."/>
            <person name="Lipzen A."/>
            <person name="Ng V."/>
            <person name="Riley R."/>
            <person name="Sandor L."/>
            <person name="Barry K."/>
            <person name="Martinez A.T."/>
            <person name="Xiao Y."/>
            <person name="Gibbons J.G."/>
            <person name="Terashima K."/>
            <person name="Grigoriev I.V."/>
            <person name="Hibbett D.S."/>
        </authorList>
    </citation>
    <scope>NUCLEOTIDE SEQUENCE</scope>
    <source>
        <strain evidence="1">TMI1499</strain>
    </source>
</reference>
<evidence type="ECO:0000313" key="2">
    <source>
        <dbReference type="Proteomes" id="UP001163835"/>
    </source>
</evidence>
<gene>
    <name evidence="1" type="ORF">F5876DRAFT_63459</name>
</gene>
<evidence type="ECO:0000313" key="1">
    <source>
        <dbReference type="EMBL" id="KAJ3813104.1"/>
    </source>
</evidence>
<keyword evidence="2" id="KW-1185">Reference proteome</keyword>
<organism evidence="1 2">
    <name type="scientific">Lentinula aff. lateritia</name>
    <dbReference type="NCBI Taxonomy" id="2804960"/>
    <lineage>
        <taxon>Eukaryota</taxon>
        <taxon>Fungi</taxon>
        <taxon>Dikarya</taxon>
        <taxon>Basidiomycota</taxon>
        <taxon>Agaricomycotina</taxon>
        <taxon>Agaricomycetes</taxon>
        <taxon>Agaricomycetidae</taxon>
        <taxon>Agaricales</taxon>
        <taxon>Marasmiineae</taxon>
        <taxon>Omphalotaceae</taxon>
        <taxon>Lentinula</taxon>
    </lineage>
</organism>
<dbReference type="EMBL" id="MU795003">
    <property type="protein sequence ID" value="KAJ3813104.1"/>
    <property type="molecule type" value="Genomic_DNA"/>
</dbReference>
<sequence>MSWVCMGWAWSVQSTHLFENLRVHAHCEETVSKGMAPLLVRRQEPNCQAGDLGQVRLWADRNKKISPFSRNYAKGSTSRAAYNIGNLIDQRNTFLEGDPPPDSESKELEKEDRRTPNNVLTGDGRR</sequence>
<comment type="caution">
    <text evidence="1">The sequence shown here is derived from an EMBL/GenBank/DDBJ whole genome shotgun (WGS) entry which is preliminary data.</text>
</comment>